<organism evidence="1 2">
    <name type="scientific">Roseicella aerolata</name>
    <dbReference type="NCBI Taxonomy" id="2883479"/>
    <lineage>
        <taxon>Bacteria</taxon>
        <taxon>Pseudomonadati</taxon>
        <taxon>Pseudomonadota</taxon>
        <taxon>Alphaproteobacteria</taxon>
        <taxon>Acetobacterales</taxon>
        <taxon>Roseomonadaceae</taxon>
        <taxon>Roseicella</taxon>
    </lineage>
</organism>
<accession>A0A9X1IHF7</accession>
<proteinExistence type="predicted"/>
<dbReference type="RefSeq" id="WP_226611821.1">
    <property type="nucleotide sequence ID" value="NZ_JAJAQI010000039.1"/>
</dbReference>
<evidence type="ECO:0000313" key="2">
    <source>
        <dbReference type="Proteomes" id="UP001139311"/>
    </source>
</evidence>
<gene>
    <name evidence="1" type="ORF">LHA35_21340</name>
</gene>
<dbReference type="AlphaFoldDB" id="A0A9X1IHF7"/>
<comment type="caution">
    <text evidence="1">The sequence shown here is derived from an EMBL/GenBank/DDBJ whole genome shotgun (WGS) entry which is preliminary data.</text>
</comment>
<keyword evidence="2" id="KW-1185">Reference proteome</keyword>
<dbReference type="Proteomes" id="UP001139311">
    <property type="component" value="Unassembled WGS sequence"/>
</dbReference>
<dbReference type="EMBL" id="JAJAQI010000039">
    <property type="protein sequence ID" value="MCB4824279.1"/>
    <property type="molecule type" value="Genomic_DNA"/>
</dbReference>
<name>A0A9X1IHF7_9PROT</name>
<reference evidence="1" key="1">
    <citation type="submission" date="2021-10" db="EMBL/GenBank/DDBJ databases">
        <title>Roseicella aerolatum sp. nov., isolated from aerosols of e-waste dismantling site.</title>
        <authorList>
            <person name="Qin T."/>
        </authorList>
    </citation>
    <scope>NUCLEOTIDE SEQUENCE</scope>
    <source>
        <strain evidence="1">GB24</strain>
    </source>
</reference>
<evidence type="ECO:0000313" key="1">
    <source>
        <dbReference type="EMBL" id="MCB4824279.1"/>
    </source>
</evidence>
<sequence length="119" mass="12967">MTLEDAVGPVGAVHLQGFASAAAKAFPGLVEQVVLLLPVRPAPDFPHQVAVVLRMQPCAQEEEKAALRKAHTEFERAALPATMEGHAITVYVVPSYARDWVSRHFPDRAMAVEVGKENR</sequence>
<protein>
    <submittedName>
        <fullName evidence="1">Uncharacterized protein</fullName>
    </submittedName>
</protein>